<comment type="cofactor">
    <cofactor evidence="1">
        <name>pyridoxal 5'-phosphate</name>
        <dbReference type="ChEBI" id="CHEBI:597326"/>
    </cofactor>
</comment>
<evidence type="ECO:0000256" key="2">
    <source>
        <dbReference type="ARBA" id="ARBA00022679"/>
    </source>
</evidence>
<dbReference type="Pfam" id="PF00155">
    <property type="entry name" value="Aminotran_1_2"/>
    <property type="match status" value="1"/>
</dbReference>
<dbReference type="PANTHER" id="PTHR13693:SF3">
    <property type="entry name" value="LD36009P"/>
    <property type="match status" value="1"/>
</dbReference>
<protein>
    <submittedName>
        <fullName evidence="4">8-amino-7-oxononanoate synthase</fullName>
    </submittedName>
</protein>
<dbReference type="InterPro" id="IPR015421">
    <property type="entry name" value="PyrdxlP-dep_Trfase_major"/>
</dbReference>
<comment type="caution">
    <text evidence="4">The sequence shown here is derived from an EMBL/GenBank/DDBJ whole genome shotgun (WGS) entry which is preliminary data.</text>
</comment>
<dbReference type="Gene3D" id="3.90.1150.10">
    <property type="entry name" value="Aspartate Aminotransferase, domain 1"/>
    <property type="match status" value="1"/>
</dbReference>
<gene>
    <name evidence="4" type="ORF">SAMN04490203_2631</name>
</gene>
<evidence type="ECO:0000256" key="1">
    <source>
        <dbReference type="ARBA" id="ARBA00001933"/>
    </source>
</evidence>
<feature type="domain" description="Aminotransferase class I/classII large" evidence="3">
    <location>
        <begin position="107"/>
        <end position="448"/>
    </location>
</feature>
<dbReference type="InterPro" id="IPR015422">
    <property type="entry name" value="PyrdxlP-dep_Trfase_small"/>
</dbReference>
<keyword evidence="2" id="KW-0808">Transferase</keyword>
<evidence type="ECO:0000313" key="5">
    <source>
        <dbReference type="Proteomes" id="UP000183155"/>
    </source>
</evidence>
<evidence type="ECO:0000259" key="3">
    <source>
        <dbReference type="Pfam" id="PF00155"/>
    </source>
</evidence>
<dbReference type="SUPFAM" id="SSF53383">
    <property type="entry name" value="PLP-dependent transferases"/>
    <property type="match status" value="1"/>
</dbReference>
<name>A0A1H4TFP1_PSETA</name>
<dbReference type="CDD" id="cd06454">
    <property type="entry name" value="KBL_like"/>
    <property type="match status" value="1"/>
</dbReference>
<proteinExistence type="predicted"/>
<dbReference type="EMBL" id="FNRS01000001">
    <property type="protein sequence ID" value="SEC55252.1"/>
    <property type="molecule type" value="Genomic_DNA"/>
</dbReference>
<evidence type="ECO:0000313" key="4">
    <source>
        <dbReference type="EMBL" id="SEC55252.1"/>
    </source>
</evidence>
<accession>A0A1H4TFP1</accession>
<dbReference type="InterPro" id="IPR050087">
    <property type="entry name" value="AON_synthase_class-II"/>
</dbReference>
<dbReference type="PANTHER" id="PTHR13693">
    <property type="entry name" value="CLASS II AMINOTRANSFERASE/8-AMINO-7-OXONONANOATE SYNTHASE"/>
    <property type="match status" value="1"/>
</dbReference>
<keyword evidence="5" id="KW-1185">Reference proteome</keyword>
<sequence>MSDTCLSEISAKTPGGLSGGIKQRLIQQALERRRSGAEAADNNGATLEQAQQAALKVPEAFYRFDQYPGYQQMQFMQQSAARMGLGNPFFRLHDGLAGAETCIGGRDYVNFASYNYLGYSGHPAVAQAAKDAIDRYGTSVSASRVVSGDRPLHRELERELASFYQVDDAVVFVSGHATNVTTIGYLFGPRDLVLHDELVHNSVLQGIQLSGARRLSFAHNDWQALDRILGEQRQYFERVLVVVEGIYSMDGDYPDLPRFVELKRKHKIFLMVDEAHSLGVMGVTGKGIREHFGLAGDDVDIWMGTLSKTLASCGGYIAGNTALVEHLKFLAPGFLYSVGMPPSVTASALAALRCLVNDHERVQTVQARGEQFLRLAKAAGLDTATSTGLAVIPVITGSSLKAGRLSSALFERGINAQPILYPAVPEQAARVRFFVSCEHTEEQISRTVAIVAEEMARLG</sequence>
<dbReference type="InterPro" id="IPR004839">
    <property type="entry name" value="Aminotransferase_I/II_large"/>
</dbReference>
<dbReference type="Gene3D" id="3.40.640.10">
    <property type="entry name" value="Type I PLP-dependent aspartate aminotransferase-like (Major domain)"/>
    <property type="match status" value="1"/>
</dbReference>
<organism evidence="4 5">
    <name type="scientific">Pseudomonas taetrolens</name>
    <dbReference type="NCBI Taxonomy" id="47884"/>
    <lineage>
        <taxon>Bacteria</taxon>
        <taxon>Pseudomonadati</taxon>
        <taxon>Pseudomonadota</taxon>
        <taxon>Gammaproteobacteria</taxon>
        <taxon>Pseudomonadales</taxon>
        <taxon>Pseudomonadaceae</taxon>
        <taxon>Pseudomonas</taxon>
    </lineage>
</organism>
<dbReference type="InterPro" id="IPR015424">
    <property type="entry name" value="PyrdxlP-dep_Trfase"/>
</dbReference>
<dbReference type="Proteomes" id="UP000183155">
    <property type="component" value="Unassembled WGS sequence"/>
</dbReference>
<reference evidence="4 5" key="1">
    <citation type="submission" date="2016-10" db="EMBL/GenBank/DDBJ databases">
        <authorList>
            <person name="Varghese N."/>
            <person name="Submissions S."/>
        </authorList>
    </citation>
    <scope>NUCLEOTIDE SEQUENCE [LARGE SCALE GENOMIC DNA]</scope>
    <source>
        <strain evidence="4 5">BS3652</strain>
    </source>
</reference>